<organism evidence="1 2">
    <name type="scientific">Kitasatospora setae (strain ATCC 33774 / DSM 43861 / JCM 3304 / KCC A-0304 / NBRC 14216 / KM-6054)</name>
    <name type="common">Streptomyces setae</name>
    <dbReference type="NCBI Taxonomy" id="452652"/>
    <lineage>
        <taxon>Bacteria</taxon>
        <taxon>Bacillati</taxon>
        <taxon>Actinomycetota</taxon>
        <taxon>Actinomycetes</taxon>
        <taxon>Kitasatosporales</taxon>
        <taxon>Streptomycetaceae</taxon>
        <taxon>Kitasatospora</taxon>
    </lineage>
</organism>
<proteinExistence type="predicted"/>
<name>E4NDT3_KITSK</name>
<dbReference type="AlphaFoldDB" id="E4NDT3"/>
<dbReference type="EMBL" id="AP010968">
    <property type="protein sequence ID" value="BAJ29364.1"/>
    <property type="molecule type" value="Genomic_DNA"/>
</dbReference>
<dbReference type="Proteomes" id="UP000007076">
    <property type="component" value="Chromosome"/>
</dbReference>
<dbReference type="RefSeq" id="WP_014136670.1">
    <property type="nucleotide sequence ID" value="NC_016109.1"/>
</dbReference>
<dbReference type="STRING" id="452652.KSE_35590"/>
<protein>
    <submittedName>
        <fullName evidence="1">Uncharacterized protein</fullName>
    </submittedName>
</protein>
<dbReference type="eggNOG" id="COG1396">
    <property type="taxonomic scope" value="Bacteria"/>
</dbReference>
<dbReference type="PATRIC" id="fig|452652.3.peg.3562"/>
<accession>E4NDT3</accession>
<evidence type="ECO:0000313" key="1">
    <source>
        <dbReference type="EMBL" id="BAJ29364.1"/>
    </source>
</evidence>
<reference evidence="1 2" key="1">
    <citation type="journal article" date="2010" name="DNA Res.">
        <title>Genome sequence of Kitasatospora setae NBRC 14216T: an evolutionary snapshot of the family Streptomycetaceae.</title>
        <authorList>
            <person name="Ichikawa N."/>
            <person name="Oguchi A."/>
            <person name="Ikeda H."/>
            <person name="Ishikawa J."/>
            <person name="Kitani S."/>
            <person name="Watanabe Y."/>
            <person name="Nakamura S."/>
            <person name="Katano Y."/>
            <person name="Kishi E."/>
            <person name="Sasagawa M."/>
            <person name="Ankai A."/>
            <person name="Fukui S."/>
            <person name="Hashimoto Y."/>
            <person name="Kamata S."/>
            <person name="Otoguro M."/>
            <person name="Tanikawa S."/>
            <person name="Nihira T."/>
            <person name="Horinouchi S."/>
            <person name="Ohnishi Y."/>
            <person name="Hayakawa M."/>
            <person name="Kuzuyama T."/>
            <person name="Arisawa A."/>
            <person name="Nomoto F."/>
            <person name="Miura H."/>
            <person name="Takahashi Y."/>
            <person name="Fujita N."/>
        </authorList>
    </citation>
    <scope>NUCLEOTIDE SEQUENCE [LARGE SCALE GENOMIC DNA]</scope>
    <source>
        <strain evidence="2">ATCC 33774 / DSM 43861 / JCM 3304 / KCC A-0304 / NBRC 14216 / KM-6054</strain>
    </source>
</reference>
<sequence length="106" mass="12050">MSRYAEAKPYAVPDTLSELTGPVHGLVRLPRHLDWGPEYAYDLDDDADLAVMYERVVREAESAADLRDHLDGATLQRLWPHLIIPAPARARWEQRFPQLSREATAA</sequence>
<gene>
    <name evidence="1" type="ordered locus">KSE_35590</name>
</gene>
<keyword evidence="2" id="KW-1185">Reference proteome</keyword>
<dbReference type="HOGENOM" id="CLU_146004_0_1_11"/>
<dbReference type="KEGG" id="ksk:KSE_35590"/>
<evidence type="ECO:0000313" key="2">
    <source>
        <dbReference type="Proteomes" id="UP000007076"/>
    </source>
</evidence>